<evidence type="ECO:0000313" key="2">
    <source>
        <dbReference type="Proteomes" id="UP001160499"/>
    </source>
</evidence>
<protein>
    <submittedName>
        <fullName evidence="1">Uncharacterized protein</fullName>
    </submittedName>
</protein>
<reference evidence="1 2" key="1">
    <citation type="submission" date="2023-04" db="EMBL/GenBank/DDBJ databases">
        <title>Forest soil microbial communities from Buena Vista Peninsula, Colon Province, Panama.</title>
        <authorList>
            <person name="Bouskill N."/>
        </authorList>
    </citation>
    <scope>NUCLEOTIDE SEQUENCE [LARGE SCALE GENOMIC DNA]</scope>
    <source>
        <strain evidence="1 2">GGS1</strain>
    </source>
</reference>
<sequence>MRALVLPPPVRDREHVLHWTAWRRHHQAVATACHQQRHHRHDQP</sequence>
<dbReference type="EMBL" id="JARXVH010000026">
    <property type="protein sequence ID" value="MDH6221787.1"/>
    <property type="molecule type" value="Genomic_DNA"/>
</dbReference>
<keyword evidence="2" id="KW-1185">Reference proteome</keyword>
<evidence type="ECO:0000313" key="1">
    <source>
        <dbReference type="EMBL" id="MDH6221787.1"/>
    </source>
</evidence>
<comment type="caution">
    <text evidence="1">The sequence shown here is derived from an EMBL/GenBank/DDBJ whole genome shotgun (WGS) entry which is preliminary data.</text>
</comment>
<organism evidence="1 2">
    <name type="scientific">Streptomyces pseudovenezuelae</name>
    <dbReference type="NCBI Taxonomy" id="67350"/>
    <lineage>
        <taxon>Bacteria</taxon>
        <taxon>Bacillati</taxon>
        <taxon>Actinomycetota</taxon>
        <taxon>Actinomycetes</taxon>
        <taxon>Kitasatosporales</taxon>
        <taxon>Streptomycetaceae</taxon>
        <taxon>Streptomyces</taxon>
        <taxon>Streptomyces aurantiacus group</taxon>
    </lineage>
</organism>
<accession>A0ABT6LZR2</accession>
<dbReference type="Proteomes" id="UP001160499">
    <property type="component" value="Unassembled WGS sequence"/>
</dbReference>
<name>A0ABT6LZR2_9ACTN</name>
<gene>
    <name evidence="1" type="ORF">M2283_009134</name>
</gene>
<proteinExistence type="predicted"/>